<dbReference type="GO" id="GO:0000033">
    <property type="term" value="F:alpha-1,3-mannosyltransferase activity"/>
    <property type="evidence" value="ECO:0007669"/>
    <property type="project" value="TreeGrafter"/>
</dbReference>
<evidence type="ECO:0000256" key="2">
    <source>
        <dbReference type="ARBA" id="ARBA00009105"/>
    </source>
</evidence>
<evidence type="ECO:0000256" key="4">
    <source>
        <dbReference type="ARBA" id="ARBA00022679"/>
    </source>
</evidence>
<comment type="similarity">
    <text evidence="2">Belongs to the MNN1/MNT family.</text>
</comment>
<keyword evidence="7" id="KW-1133">Transmembrane helix</keyword>
<keyword evidence="4" id="KW-0808">Transferase</keyword>
<keyword evidence="3" id="KW-0328">Glycosyltransferase</keyword>
<gene>
    <name evidence="10" type="ORF">P43SY_008827</name>
</gene>
<evidence type="ECO:0000256" key="8">
    <source>
        <dbReference type="ARBA" id="ARBA00023136"/>
    </source>
</evidence>
<protein>
    <recommendedName>
        <fullName evidence="12">Nucleotide-diphospho-sugar transferase</fullName>
    </recommendedName>
</protein>
<dbReference type="GO" id="GO:0005794">
    <property type="term" value="C:Golgi apparatus"/>
    <property type="evidence" value="ECO:0007669"/>
    <property type="project" value="TreeGrafter"/>
</dbReference>
<dbReference type="PANTHER" id="PTHR31392">
    <property type="entry name" value="ALPHA-1,3-MANNOSYLTRANSFERASE MNN1-RELATED"/>
    <property type="match status" value="1"/>
</dbReference>
<keyword evidence="11" id="KW-1185">Reference proteome</keyword>
<dbReference type="GO" id="GO:0006493">
    <property type="term" value="P:protein O-linked glycosylation"/>
    <property type="evidence" value="ECO:0007669"/>
    <property type="project" value="TreeGrafter"/>
</dbReference>
<sequence length="795" mass="88234">MLRAADANARVIDVCASLVERHGLPRETAERFRGAWLAPLALHETSLEQVVLSDASNVFLKNPSDLRDAKGYRDTGTLFFHERVVQEATLLNQQLQRRGDRDRVHLLPWLVESFDAKRFGLPPHSPSDKLKHSWSFRGLASMEQDASLLLVDKRRARQALSVLWFAITELRFNVDVPRGPDELYWLAFEIAQLPYTFSPWGAASLSAGRSHDVSKFEATLCGALCQYLPDSDGAPELLFVHGAALIDPSQSDASALHQRFNLLPTHMTPRQPRAAAAPKDGEQYAVGCSVGLGKTEAPSALRHHLWRRRQHFMSASLGLMQSLRSCDMGGPFSDFSNHTLVLGATLIFHGSQSAGTEASPQTAFYRSSDAVLAALRRDGEPSEIATSAEALAPKARSERSYAEPSVELVPDSQGFIMCLHDDTVALGLSLIRELRCLENFDVVEIYCCNGDLSKQNQRLLREQDENVDVVDICAELVAQQVFDDEIARQFERSNWLKALAVHQSQLVQAIVLDADVLLLKDPRSVHKKQGYTKTGTVFFYDRVVNASLHENACDGINISHVVQTFDYARFGHEYRPSDQLRNSLAFRGETCHEQDSSMLAIKKTQFGADKAMQLLWFLATEHRFAESFSWGDKEAFWLAYELAHVPYFFSPWGASVVSATANHDLERHPETLCGSLAQYEPVAADDTDEPALLYVNGKALVDPVPFEFGGSARDVATVRSNQVFNLLPTHVTPRHQRRAAQAAPEQGRAFIECLTGLGSTAAPAALRTALWRRRVHFLSIAMGHVAPLASCNPLA</sequence>
<dbReference type="PANTHER" id="PTHR31392:SF1">
    <property type="entry name" value="ALPHA-1,3-MANNOSYLTRANSFERASE MNN1-RELATED"/>
    <property type="match status" value="1"/>
</dbReference>
<comment type="caution">
    <text evidence="10">The sequence shown here is derived from an EMBL/GenBank/DDBJ whole genome shotgun (WGS) entry which is preliminary data.</text>
</comment>
<dbReference type="Proteomes" id="UP001209570">
    <property type="component" value="Unassembled WGS sequence"/>
</dbReference>
<evidence type="ECO:0000256" key="6">
    <source>
        <dbReference type="ARBA" id="ARBA00022968"/>
    </source>
</evidence>
<evidence type="ECO:0000313" key="10">
    <source>
        <dbReference type="EMBL" id="KAJ0399630.1"/>
    </source>
</evidence>
<evidence type="ECO:0000256" key="1">
    <source>
        <dbReference type="ARBA" id="ARBA00004606"/>
    </source>
</evidence>
<proteinExistence type="inferred from homology"/>
<dbReference type="AlphaFoldDB" id="A0AAD5M288"/>
<dbReference type="Pfam" id="PF11051">
    <property type="entry name" value="Mannosyl_trans3"/>
    <property type="match status" value="2"/>
</dbReference>
<dbReference type="InterPro" id="IPR022751">
    <property type="entry name" value="Alpha_mannosyltransferase"/>
</dbReference>
<organism evidence="10 11">
    <name type="scientific">Pythium insidiosum</name>
    <name type="common">Pythiosis disease agent</name>
    <dbReference type="NCBI Taxonomy" id="114742"/>
    <lineage>
        <taxon>Eukaryota</taxon>
        <taxon>Sar</taxon>
        <taxon>Stramenopiles</taxon>
        <taxon>Oomycota</taxon>
        <taxon>Peronosporomycetes</taxon>
        <taxon>Pythiales</taxon>
        <taxon>Pythiaceae</taxon>
        <taxon>Pythium</taxon>
    </lineage>
</organism>
<keyword evidence="8" id="KW-0472">Membrane</keyword>
<evidence type="ECO:0000256" key="9">
    <source>
        <dbReference type="ARBA" id="ARBA00023180"/>
    </source>
</evidence>
<reference evidence="10" key="1">
    <citation type="submission" date="2021-12" db="EMBL/GenBank/DDBJ databases">
        <title>Prjna785345.</title>
        <authorList>
            <person name="Rujirawat T."/>
            <person name="Krajaejun T."/>
        </authorList>
    </citation>
    <scope>NUCLEOTIDE SEQUENCE</scope>
    <source>
        <strain evidence="10">Pi057C3</strain>
    </source>
</reference>
<dbReference type="EMBL" id="JAKCXM010000176">
    <property type="protein sequence ID" value="KAJ0399630.1"/>
    <property type="molecule type" value="Genomic_DNA"/>
</dbReference>
<evidence type="ECO:0000256" key="5">
    <source>
        <dbReference type="ARBA" id="ARBA00022692"/>
    </source>
</evidence>
<dbReference type="SUPFAM" id="SSF53448">
    <property type="entry name" value="Nucleotide-diphospho-sugar transferases"/>
    <property type="match status" value="1"/>
</dbReference>
<dbReference type="GO" id="GO:0016020">
    <property type="term" value="C:membrane"/>
    <property type="evidence" value="ECO:0007669"/>
    <property type="project" value="UniProtKB-SubCell"/>
</dbReference>
<evidence type="ECO:0000313" key="11">
    <source>
        <dbReference type="Proteomes" id="UP001209570"/>
    </source>
</evidence>
<keyword evidence="5" id="KW-0812">Transmembrane</keyword>
<comment type="subcellular location">
    <subcellularLocation>
        <location evidence="1">Membrane</location>
        <topology evidence="1">Single-pass type II membrane protein</topology>
    </subcellularLocation>
</comment>
<keyword evidence="9" id="KW-0325">Glycoprotein</keyword>
<keyword evidence="6" id="KW-0735">Signal-anchor</keyword>
<evidence type="ECO:0008006" key="12">
    <source>
        <dbReference type="Google" id="ProtNLM"/>
    </source>
</evidence>
<evidence type="ECO:0000256" key="3">
    <source>
        <dbReference type="ARBA" id="ARBA00022676"/>
    </source>
</evidence>
<dbReference type="InterPro" id="IPR029044">
    <property type="entry name" value="Nucleotide-diphossugar_trans"/>
</dbReference>
<name>A0AAD5M288_PYTIN</name>
<accession>A0AAD5M288</accession>
<evidence type="ECO:0000256" key="7">
    <source>
        <dbReference type="ARBA" id="ARBA00022989"/>
    </source>
</evidence>